<keyword evidence="5 6" id="KW-0472">Membrane</keyword>
<keyword evidence="4 6" id="KW-1133">Transmembrane helix</keyword>
<evidence type="ECO:0000313" key="7">
    <source>
        <dbReference type="EMBL" id="PNF15080.1"/>
    </source>
</evidence>
<evidence type="ECO:0000256" key="1">
    <source>
        <dbReference type="ARBA" id="ARBA00004651"/>
    </source>
</evidence>
<evidence type="ECO:0000256" key="4">
    <source>
        <dbReference type="ARBA" id="ARBA00022989"/>
    </source>
</evidence>
<evidence type="ECO:0008006" key="9">
    <source>
        <dbReference type="Google" id="ProtNLM"/>
    </source>
</evidence>
<comment type="subcellular location">
    <subcellularLocation>
        <location evidence="1">Cell membrane</location>
        <topology evidence="1">Multi-pass membrane protein</topology>
    </subcellularLocation>
</comment>
<dbReference type="EMBL" id="NEVH01025657">
    <property type="protein sequence ID" value="PNF15080.1"/>
    <property type="molecule type" value="Genomic_DNA"/>
</dbReference>
<organism evidence="7 8">
    <name type="scientific">Cryptotermes secundus</name>
    <dbReference type="NCBI Taxonomy" id="105785"/>
    <lineage>
        <taxon>Eukaryota</taxon>
        <taxon>Metazoa</taxon>
        <taxon>Ecdysozoa</taxon>
        <taxon>Arthropoda</taxon>
        <taxon>Hexapoda</taxon>
        <taxon>Insecta</taxon>
        <taxon>Pterygota</taxon>
        <taxon>Neoptera</taxon>
        <taxon>Polyneoptera</taxon>
        <taxon>Dictyoptera</taxon>
        <taxon>Blattodea</taxon>
        <taxon>Blattoidea</taxon>
        <taxon>Termitoidae</taxon>
        <taxon>Kalotermitidae</taxon>
        <taxon>Cryptotermitinae</taxon>
        <taxon>Cryptotermes</taxon>
    </lineage>
</organism>
<dbReference type="Pfam" id="PF08395">
    <property type="entry name" value="7tm_7"/>
    <property type="match status" value="1"/>
</dbReference>
<evidence type="ECO:0000256" key="2">
    <source>
        <dbReference type="ARBA" id="ARBA00022475"/>
    </source>
</evidence>
<evidence type="ECO:0000256" key="5">
    <source>
        <dbReference type="ARBA" id="ARBA00023136"/>
    </source>
</evidence>
<dbReference type="Proteomes" id="UP000235965">
    <property type="component" value="Unassembled WGS sequence"/>
</dbReference>
<feature type="transmembrane region" description="Helical" evidence="6">
    <location>
        <begin position="25"/>
        <end position="45"/>
    </location>
</feature>
<feature type="transmembrane region" description="Helical" evidence="6">
    <location>
        <begin position="79"/>
        <end position="102"/>
    </location>
</feature>
<keyword evidence="3 6" id="KW-0812">Transmembrane</keyword>
<dbReference type="GO" id="GO:0005886">
    <property type="term" value="C:plasma membrane"/>
    <property type="evidence" value="ECO:0007669"/>
    <property type="project" value="UniProtKB-SubCell"/>
</dbReference>
<name>A0A2J7PFG9_9NEOP</name>
<reference evidence="7 8" key="1">
    <citation type="submission" date="2017-12" db="EMBL/GenBank/DDBJ databases">
        <title>Hemimetabolous genomes reveal molecular basis of termite eusociality.</title>
        <authorList>
            <person name="Harrison M.C."/>
            <person name="Jongepier E."/>
            <person name="Robertson H.M."/>
            <person name="Arning N."/>
            <person name="Bitard-Feildel T."/>
            <person name="Chao H."/>
            <person name="Childers C.P."/>
            <person name="Dinh H."/>
            <person name="Doddapaneni H."/>
            <person name="Dugan S."/>
            <person name="Gowin J."/>
            <person name="Greiner C."/>
            <person name="Han Y."/>
            <person name="Hu H."/>
            <person name="Hughes D.S.T."/>
            <person name="Huylmans A.-K."/>
            <person name="Kemena C."/>
            <person name="Kremer L.P.M."/>
            <person name="Lee S.L."/>
            <person name="Lopez-Ezquerra A."/>
            <person name="Mallet L."/>
            <person name="Monroy-Kuhn J.M."/>
            <person name="Moser A."/>
            <person name="Murali S.C."/>
            <person name="Muzny D.M."/>
            <person name="Otani S."/>
            <person name="Piulachs M.-D."/>
            <person name="Poelchau M."/>
            <person name="Qu J."/>
            <person name="Schaub F."/>
            <person name="Wada-Katsumata A."/>
            <person name="Worley K.C."/>
            <person name="Xie Q."/>
            <person name="Ylla G."/>
            <person name="Poulsen M."/>
            <person name="Gibbs R.A."/>
            <person name="Schal C."/>
            <person name="Richards S."/>
            <person name="Belles X."/>
            <person name="Korb J."/>
            <person name="Bornberg-Bauer E."/>
        </authorList>
    </citation>
    <scope>NUCLEOTIDE SEQUENCE [LARGE SCALE GENOMIC DNA]</scope>
    <source>
        <tissue evidence="7">Whole body</tissue>
    </source>
</reference>
<dbReference type="FunCoup" id="A0A2J7PFG9">
    <property type="interactions" value="54"/>
</dbReference>
<keyword evidence="8" id="KW-1185">Reference proteome</keyword>
<evidence type="ECO:0000256" key="6">
    <source>
        <dbReference type="SAM" id="Phobius"/>
    </source>
</evidence>
<dbReference type="InParanoid" id="A0A2J7PFG9"/>
<feature type="transmembrane region" description="Helical" evidence="6">
    <location>
        <begin position="122"/>
        <end position="139"/>
    </location>
</feature>
<comment type="caution">
    <text evidence="7">The sequence shown here is derived from an EMBL/GenBank/DDBJ whole genome shotgun (WGS) entry which is preliminary data.</text>
</comment>
<dbReference type="AlphaFoldDB" id="A0A2J7PFG9"/>
<keyword evidence="2" id="KW-1003">Cell membrane</keyword>
<evidence type="ECO:0000256" key="3">
    <source>
        <dbReference type="ARBA" id="ARBA00022692"/>
    </source>
</evidence>
<dbReference type="GO" id="GO:0050909">
    <property type="term" value="P:sensory perception of taste"/>
    <property type="evidence" value="ECO:0007669"/>
    <property type="project" value="InterPro"/>
</dbReference>
<accession>A0A2J7PFG9</accession>
<proteinExistence type="predicted"/>
<gene>
    <name evidence="7" type="ORF">B7P43_G15983</name>
</gene>
<protein>
    <recommendedName>
        <fullName evidence="9">Gustatory receptor</fullName>
    </recommendedName>
</protein>
<sequence length="274" mass="31941">MALSYVYNTVNIIGNVTLNQKIFEVLFSALMYGYSIISLLLPLTFKKDKAPQIITKLSKIDHMFSSKRYKTQIYEKTKFYVILQISIMTCTVLALMSCGAYVVHGNFSFRNCPYFFMETLPMFINFIAILHFVNVVLLLRDKYTFLNSILEMSAVKPRDKNLNDFHTNCITPIENCTFEMKYFSRDTREMNISSRRNQLHNLRIIYSRLHEVAHLINSTYGISLLCATFWLLISIIRGINYVQKFKHTDSSLYEIVAASWSDDNYCSVLWSSCQ</sequence>
<feature type="transmembrane region" description="Helical" evidence="6">
    <location>
        <begin position="212"/>
        <end position="233"/>
    </location>
</feature>
<evidence type="ECO:0000313" key="8">
    <source>
        <dbReference type="Proteomes" id="UP000235965"/>
    </source>
</evidence>
<dbReference type="InterPro" id="IPR013604">
    <property type="entry name" value="7TM_chemorcpt"/>
</dbReference>